<feature type="region of interest" description="Disordered" evidence="1">
    <location>
        <begin position="110"/>
        <end position="131"/>
    </location>
</feature>
<evidence type="ECO:0000313" key="2">
    <source>
        <dbReference type="EMBL" id="CAH9085243.1"/>
    </source>
</evidence>
<comment type="caution">
    <text evidence="2">The sequence shown here is derived from an EMBL/GenBank/DDBJ whole genome shotgun (WGS) entry which is preliminary data.</text>
</comment>
<organism evidence="2 3">
    <name type="scientific">Cuscuta europaea</name>
    <name type="common">European dodder</name>
    <dbReference type="NCBI Taxonomy" id="41803"/>
    <lineage>
        <taxon>Eukaryota</taxon>
        <taxon>Viridiplantae</taxon>
        <taxon>Streptophyta</taxon>
        <taxon>Embryophyta</taxon>
        <taxon>Tracheophyta</taxon>
        <taxon>Spermatophyta</taxon>
        <taxon>Magnoliopsida</taxon>
        <taxon>eudicotyledons</taxon>
        <taxon>Gunneridae</taxon>
        <taxon>Pentapetalae</taxon>
        <taxon>asterids</taxon>
        <taxon>lamiids</taxon>
        <taxon>Solanales</taxon>
        <taxon>Convolvulaceae</taxon>
        <taxon>Cuscuteae</taxon>
        <taxon>Cuscuta</taxon>
        <taxon>Cuscuta subgen. Cuscuta</taxon>
    </lineage>
</organism>
<evidence type="ECO:0000256" key="1">
    <source>
        <dbReference type="SAM" id="MobiDB-lite"/>
    </source>
</evidence>
<reference evidence="2" key="1">
    <citation type="submission" date="2022-07" db="EMBL/GenBank/DDBJ databases">
        <authorList>
            <person name="Macas J."/>
            <person name="Novak P."/>
            <person name="Neumann P."/>
        </authorList>
    </citation>
    <scope>NUCLEOTIDE SEQUENCE</scope>
</reference>
<feature type="compositionally biased region" description="Polar residues" evidence="1">
    <location>
        <begin position="1"/>
        <end position="15"/>
    </location>
</feature>
<dbReference type="EMBL" id="CAMAPE010000018">
    <property type="protein sequence ID" value="CAH9085243.1"/>
    <property type="molecule type" value="Genomic_DNA"/>
</dbReference>
<feature type="region of interest" description="Disordered" evidence="1">
    <location>
        <begin position="1"/>
        <end position="42"/>
    </location>
</feature>
<dbReference type="OrthoDB" id="10567352at2759"/>
<protein>
    <submittedName>
        <fullName evidence="2">Uncharacterized protein</fullName>
    </submittedName>
</protein>
<evidence type="ECO:0000313" key="3">
    <source>
        <dbReference type="Proteomes" id="UP001152484"/>
    </source>
</evidence>
<dbReference type="AlphaFoldDB" id="A0A9P0Z478"/>
<dbReference type="Proteomes" id="UP001152484">
    <property type="component" value="Unassembled WGS sequence"/>
</dbReference>
<gene>
    <name evidence="2" type="ORF">CEURO_LOCUS9302</name>
</gene>
<keyword evidence="3" id="KW-1185">Reference proteome</keyword>
<sequence length="215" mass="24848">MQTTSARMHNLSNQMIRWHKPLSEESERSHPSDTKTNPSKHVEAVTHTNSKHLDAVDHNKDAYIPMKKELSCTYSDVHSCIVSDLDLFDSLLKDDAPFINDDHNMREDIDKNGVNKSRDDRGIESDCDDGSIMDDTLPDTFEDTPMIELKQNYSSFELFFREYRQKFQMVQAVTEKVTDHFDFHTETPQPFDLPLVSTSDEEGKEHMSLNFQMGV</sequence>
<proteinExistence type="predicted"/>
<name>A0A9P0Z478_CUSEU</name>
<feature type="compositionally biased region" description="Basic and acidic residues" evidence="1">
    <location>
        <begin position="21"/>
        <end position="33"/>
    </location>
</feature>
<feature type="compositionally biased region" description="Basic and acidic residues" evidence="1">
    <location>
        <begin position="110"/>
        <end position="124"/>
    </location>
</feature>
<accession>A0A9P0Z478</accession>